<dbReference type="Proteomes" id="UP001279012">
    <property type="component" value="Unassembled WGS sequence"/>
</dbReference>
<protein>
    <submittedName>
        <fullName evidence="2">Uncharacterized protein</fullName>
    </submittedName>
</protein>
<dbReference type="EMBL" id="JAWZZT010000001">
    <property type="protein sequence ID" value="MDX7013247.1"/>
    <property type="molecule type" value="Genomic_DNA"/>
</dbReference>
<dbReference type="Proteomes" id="UP001303386">
    <property type="component" value="Unassembled WGS sequence"/>
</dbReference>
<reference evidence="3" key="1">
    <citation type="journal article" date="2023" name="J. Hosp. Infect.">
        <title>Cross-contamination of carbapenem-resistant Gram-negative bacteria between patients and hospital environment in the first year of a newly built surgical ward.</title>
        <authorList>
            <person name="Boutin S."/>
            <person name="Scherrer M."/>
            <person name="Spath I."/>
            <person name="Kocer K."/>
            <person name="Heeg K."/>
            <person name="Nurjadi D."/>
        </authorList>
    </citation>
    <scope>NUCLEOTIDE SEQUENCE</scope>
    <source>
        <strain evidence="3">KE10384</strain>
    </source>
</reference>
<reference evidence="2" key="2">
    <citation type="submission" date="2023-11" db="EMBL/GenBank/DDBJ databases">
        <title>Detection of rare carbapenemases in Enterobacterales - comparison of two colorimetric and two CIM-based carbapenemase assays.</title>
        <authorList>
            <person name="Schaffarczyk L."/>
            <person name="Noster J."/>
            <person name="Stelzer Y."/>
            <person name="Sattler J."/>
            <person name="Gatermann S."/>
            <person name="Hamprecht A."/>
        </authorList>
    </citation>
    <scope>NUCLEOTIDE SEQUENCE</scope>
    <source>
        <strain evidence="2">CIM-Cont-037</strain>
    </source>
</reference>
<dbReference type="AlphaFoldDB" id="A0A0F1R5I5"/>
<feature type="compositionally biased region" description="Polar residues" evidence="1">
    <location>
        <begin position="15"/>
        <end position="25"/>
    </location>
</feature>
<dbReference type="GeneID" id="93311941"/>
<dbReference type="OMA" id="VTEWIIV"/>
<feature type="compositionally biased region" description="Basic and acidic residues" evidence="1">
    <location>
        <begin position="1"/>
        <end position="10"/>
    </location>
</feature>
<feature type="region of interest" description="Disordered" evidence="1">
    <location>
        <begin position="1"/>
        <end position="25"/>
    </location>
</feature>
<name>A0A0F1R5I5_KLEAE</name>
<evidence type="ECO:0000313" key="2">
    <source>
        <dbReference type="EMBL" id="MDX7013247.1"/>
    </source>
</evidence>
<evidence type="ECO:0000313" key="3">
    <source>
        <dbReference type="EMBL" id="MEA8798304.1"/>
    </source>
</evidence>
<comment type="caution">
    <text evidence="2">The sequence shown here is derived from an EMBL/GenBank/DDBJ whole genome shotgun (WGS) entry which is preliminary data.</text>
</comment>
<organism evidence="2 4">
    <name type="scientific">Klebsiella aerogenes</name>
    <name type="common">Enterobacter aerogenes</name>
    <dbReference type="NCBI Taxonomy" id="548"/>
    <lineage>
        <taxon>Bacteria</taxon>
        <taxon>Pseudomonadati</taxon>
        <taxon>Pseudomonadota</taxon>
        <taxon>Gammaproteobacteria</taxon>
        <taxon>Enterobacterales</taxon>
        <taxon>Enterobacteriaceae</taxon>
        <taxon>Klebsiella/Raoultella group</taxon>
        <taxon>Klebsiella</taxon>
    </lineage>
</organism>
<dbReference type="RefSeq" id="WP_015366686.1">
    <property type="nucleotide sequence ID" value="NZ_AP022108.1"/>
</dbReference>
<dbReference type="EMBL" id="JARELW010000001">
    <property type="protein sequence ID" value="MEA8798304.1"/>
    <property type="molecule type" value="Genomic_DNA"/>
</dbReference>
<sequence length="82" mass="9662">MLRDYLKLDSEDQLVEQQSGHQPSQQYTEVTEWVILNKEGKKKGRVSLFDKFNTRRSWNVNFRITQFDNSGKVIVDQLTDAI</sequence>
<gene>
    <name evidence="3" type="ORF">PZT46_03385</name>
    <name evidence="2" type="ORF">SJ059_01985</name>
</gene>
<accession>A0A157TW33</accession>
<evidence type="ECO:0000313" key="4">
    <source>
        <dbReference type="Proteomes" id="UP001279012"/>
    </source>
</evidence>
<accession>A0A0F1R5I5</accession>
<evidence type="ECO:0000256" key="1">
    <source>
        <dbReference type="SAM" id="MobiDB-lite"/>
    </source>
</evidence>
<proteinExistence type="predicted"/>